<dbReference type="EMBL" id="JAENIO010000048">
    <property type="protein sequence ID" value="MBK1835330.1"/>
    <property type="molecule type" value="Genomic_DNA"/>
</dbReference>
<comment type="caution">
    <text evidence="2">The sequence shown here is derived from an EMBL/GenBank/DDBJ whole genome shotgun (WGS) entry which is preliminary data.</text>
</comment>
<evidence type="ECO:0000313" key="3">
    <source>
        <dbReference type="Proteomes" id="UP000604083"/>
    </source>
</evidence>
<sequence length="39" mass="4293">MHHSQPSSPPGITPFNRDSGNFRGKRTTSGGRKEVRQAL</sequence>
<protein>
    <submittedName>
        <fullName evidence="2">Transposase</fullName>
    </submittedName>
</protein>
<evidence type="ECO:0000256" key="1">
    <source>
        <dbReference type="SAM" id="MobiDB-lite"/>
    </source>
</evidence>
<accession>A0A934RQY5</accession>
<organism evidence="2 3">
    <name type="scientific">Roseibacillus ishigakijimensis</name>
    <dbReference type="NCBI Taxonomy" id="454146"/>
    <lineage>
        <taxon>Bacteria</taxon>
        <taxon>Pseudomonadati</taxon>
        <taxon>Verrucomicrobiota</taxon>
        <taxon>Verrucomicrobiia</taxon>
        <taxon>Verrucomicrobiales</taxon>
        <taxon>Verrucomicrobiaceae</taxon>
        <taxon>Roseibacillus</taxon>
    </lineage>
</organism>
<proteinExistence type="predicted"/>
<evidence type="ECO:0000313" key="2">
    <source>
        <dbReference type="EMBL" id="MBK1835330.1"/>
    </source>
</evidence>
<dbReference type="AlphaFoldDB" id="A0A934RQY5"/>
<feature type="region of interest" description="Disordered" evidence="1">
    <location>
        <begin position="1"/>
        <end position="39"/>
    </location>
</feature>
<gene>
    <name evidence="2" type="ORF">JIN78_14770</name>
</gene>
<keyword evidence="3" id="KW-1185">Reference proteome</keyword>
<name>A0A934RQY5_9BACT</name>
<dbReference type="Proteomes" id="UP000604083">
    <property type="component" value="Unassembled WGS sequence"/>
</dbReference>
<reference evidence="2" key="1">
    <citation type="submission" date="2021-01" db="EMBL/GenBank/DDBJ databases">
        <title>Modified the classification status of verrucomicrobia.</title>
        <authorList>
            <person name="Feng X."/>
        </authorList>
    </citation>
    <scope>NUCLEOTIDE SEQUENCE</scope>
    <source>
        <strain evidence="2">KCTC 12986</strain>
    </source>
</reference>